<gene>
    <name evidence="9" type="ORF">HU200_021636</name>
</gene>
<feature type="domain" description="RING-type" evidence="8">
    <location>
        <begin position="54"/>
        <end position="96"/>
    </location>
</feature>
<protein>
    <recommendedName>
        <fullName evidence="2">RING-type E3 ubiquitin transferase</fullName>
        <ecNumber evidence="2">2.3.2.27</ecNumber>
    </recommendedName>
</protein>
<evidence type="ECO:0000256" key="7">
    <source>
        <dbReference type="PROSITE-ProRule" id="PRU00175"/>
    </source>
</evidence>
<dbReference type="OrthoDB" id="680763at2759"/>
<dbReference type="EC" id="2.3.2.27" evidence="2"/>
<dbReference type="Pfam" id="PF13639">
    <property type="entry name" value="zf-RING_2"/>
    <property type="match status" value="1"/>
</dbReference>
<evidence type="ECO:0000313" key="10">
    <source>
        <dbReference type="Proteomes" id="UP000636709"/>
    </source>
</evidence>
<sequence length="123" mass="12847">MAEGVDGRQQQQRFPIAVWPPGTVPAGGAAVLPVAARGGIIGGGREASSETVVCAICLDPLRRGQPCSEVPACRHTFHRDCVGAWARSSNSCPLCRVKIVTRSGAAVVARDMHGVAARETGRM</sequence>
<evidence type="ECO:0000256" key="4">
    <source>
        <dbReference type="ARBA" id="ARBA00022771"/>
    </source>
</evidence>
<name>A0A835EZD6_9POAL</name>
<accession>A0A835EZD6</accession>
<dbReference type="PROSITE" id="PS50089">
    <property type="entry name" value="ZF_RING_2"/>
    <property type="match status" value="1"/>
</dbReference>
<keyword evidence="4 7" id="KW-0863">Zinc-finger</keyword>
<dbReference type="Gene3D" id="3.30.40.10">
    <property type="entry name" value="Zinc/RING finger domain, C3HC4 (zinc finger)"/>
    <property type="match status" value="1"/>
</dbReference>
<dbReference type="SUPFAM" id="SSF57850">
    <property type="entry name" value="RING/U-box"/>
    <property type="match status" value="1"/>
</dbReference>
<evidence type="ECO:0000256" key="2">
    <source>
        <dbReference type="ARBA" id="ARBA00012483"/>
    </source>
</evidence>
<dbReference type="GO" id="GO:0008270">
    <property type="term" value="F:zinc ion binding"/>
    <property type="evidence" value="ECO:0007669"/>
    <property type="project" value="UniProtKB-KW"/>
</dbReference>
<comment type="similarity">
    <text evidence="6">Belongs to the RING-type zinc finger family. ATL subfamily.</text>
</comment>
<comment type="caution">
    <text evidence="9">The sequence shown here is derived from an EMBL/GenBank/DDBJ whole genome shotgun (WGS) entry which is preliminary data.</text>
</comment>
<dbReference type="AlphaFoldDB" id="A0A835EZD6"/>
<dbReference type="InterPro" id="IPR053238">
    <property type="entry name" value="RING-H2_zinc_finger"/>
</dbReference>
<organism evidence="9 10">
    <name type="scientific">Digitaria exilis</name>
    <dbReference type="NCBI Taxonomy" id="1010633"/>
    <lineage>
        <taxon>Eukaryota</taxon>
        <taxon>Viridiplantae</taxon>
        <taxon>Streptophyta</taxon>
        <taxon>Embryophyta</taxon>
        <taxon>Tracheophyta</taxon>
        <taxon>Spermatophyta</taxon>
        <taxon>Magnoliopsida</taxon>
        <taxon>Liliopsida</taxon>
        <taxon>Poales</taxon>
        <taxon>Poaceae</taxon>
        <taxon>PACMAD clade</taxon>
        <taxon>Panicoideae</taxon>
        <taxon>Panicodae</taxon>
        <taxon>Paniceae</taxon>
        <taxon>Anthephorinae</taxon>
        <taxon>Digitaria</taxon>
    </lineage>
</organism>
<evidence type="ECO:0000256" key="1">
    <source>
        <dbReference type="ARBA" id="ARBA00000900"/>
    </source>
</evidence>
<dbReference type="PANTHER" id="PTHR14155">
    <property type="entry name" value="RING FINGER DOMAIN-CONTAINING"/>
    <property type="match status" value="1"/>
</dbReference>
<dbReference type="InterPro" id="IPR013083">
    <property type="entry name" value="Znf_RING/FYVE/PHD"/>
</dbReference>
<evidence type="ECO:0000256" key="6">
    <source>
        <dbReference type="ARBA" id="ARBA00024209"/>
    </source>
</evidence>
<evidence type="ECO:0000313" key="9">
    <source>
        <dbReference type="EMBL" id="KAF8723674.1"/>
    </source>
</evidence>
<evidence type="ECO:0000256" key="3">
    <source>
        <dbReference type="ARBA" id="ARBA00022723"/>
    </source>
</evidence>
<proteinExistence type="inferred from homology"/>
<keyword evidence="3" id="KW-0479">Metal-binding</keyword>
<dbReference type="SMART" id="SM00184">
    <property type="entry name" value="RING"/>
    <property type="match status" value="1"/>
</dbReference>
<comment type="catalytic activity">
    <reaction evidence="1">
        <text>S-ubiquitinyl-[E2 ubiquitin-conjugating enzyme]-L-cysteine + [acceptor protein]-L-lysine = [E2 ubiquitin-conjugating enzyme]-L-cysteine + N(6)-ubiquitinyl-[acceptor protein]-L-lysine.</text>
        <dbReference type="EC" id="2.3.2.27"/>
    </reaction>
</comment>
<evidence type="ECO:0000256" key="5">
    <source>
        <dbReference type="ARBA" id="ARBA00022833"/>
    </source>
</evidence>
<dbReference type="PANTHER" id="PTHR14155:SF499">
    <property type="entry name" value="RING-TYPE DOMAIN-CONTAINING PROTEIN"/>
    <property type="match status" value="1"/>
</dbReference>
<reference evidence="9" key="1">
    <citation type="submission" date="2020-07" db="EMBL/GenBank/DDBJ databases">
        <title>Genome sequence and genetic diversity analysis of an under-domesticated orphan crop, white fonio (Digitaria exilis).</title>
        <authorList>
            <person name="Bennetzen J.L."/>
            <person name="Chen S."/>
            <person name="Ma X."/>
            <person name="Wang X."/>
            <person name="Yssel A.E.J."/>
            <person name="Chaluvadi S.R."/>
            <person name="Johnson M."/>
            <person name="Gangashetty P."/>
            <person name="Hamidou F."/>
            <person name="Sanogo M.D."/>
            <person name="Zwaenepoel A."/>
            <person name="Wallace J."/>
            <person name="Van De Peer Y."/>
            <person name="Van Deynze A."/>
        </authorList>
    </citation>
    <scope>NUCLEOTIDE SEQUENCE</scope>
    <source>
        <tissue evidence="9">Leaves</tissue>
    </source>
</reference>
<dbReference type="EMBL" id="JACEFO010001666">
    <property type="protein sequence ID" value="KAF8723674.1"/>
    <property type="molecule type" value="Genomic_DNA"/>
</dbReference>
<dbReference type="GO" id="GO:0061630">
    <property type="term" value="F:ubiquitin protein ligase activity"/>
    <property type="evidence" value="ECO:0007669"/>
    <property type="project" value="UniProtKB-EC"/>
</dbReference>
<keyword evidence="10" id="KW-1185">Reference proteome</keyword>
<evidence type="ECO:0000259" key="8">
    <source>
        <dbReference type="PROSITE" id="PS50089"/>
    </source>
</evidence>
<keyword evidence="5" id="KW-0862">Zinc</keyword>
<dbReference type="Proteomes" id="UP000636709">
    <property type="component" value="Unassembled WGS sequence"/>
</dbReference>
<dbReference type="InterPro" id="IPR001841">
    <property type="entry name" value="Znf_RING"/>
</dbReference>